<accession>A0A6G9YYN8</accession>
<evidence type="ECO:0008006" key="3">
    <source>
        <dbReference type="Google" id="ProtNLM"/>
    </source>
</evidence>
<dbReference type="EMBL" id="CP046173">
    <property type="protein sequence ID" value="QIS18459.1"/>
    <property type="molecule type" value="Genomic_DNA"/>
</dbReference>
<proteinExistence type="predicted"/>
<dbReference type="AlphaFoldDB" id="A0A6G9YYN8"/>
<name>A0A6G9YYN8_9NOCA</name>
<dbReference type="Gene3D" id="3.40.50.150">
    <property type="entry name" value="Vaccinia Virus protein VP39"/>
    <property type="match status" value="1"/>
</dbReference>
<sequence length="216" mass="24150">MVDDFAARLACVEKILAEPPAVHFSDPVYGLEPPGGVWRTDQSCYEFLAAQCHPGARTLETGLGISTALFTIWQCTHTSVVPWRIEANRLFEYLKEHGIETDTLTVAVGYSHEVLPLLDPQPLDLAFIDGGHGFPLAIIDWFYSASRLVEGGVLVLDDLHLRSVTAGLVDFLTEDPRWTPLESTEKWAAWRRESSGPLHEEWTAQPFFAPYISQQV</sequence>
<protein>
    <recommendedName>
        <fullName evidence="3">Class I SAM-dependent methyltransferase</fullName>
    </recommendedName>
</protein>
<evidence type="ECO:0000313" key="2">
    <source>
        <dbReference type="Proteomes" id="UP000500953"/>
    </source>
</evidence>
<dbReference type="InterPro" id="IPR029063">
    <property type="entry name" value="SAM-dependent_MTases_sf"/>
</dbReference>
<dbReference type="Pfam" id="PF13578">
    <property type="entry name" value="Methyltransf_24"/>
    <property type="match status" value="1"/>
</dbReference>
<gene>
    <name evidence="1" type="ORF">F6W96_09350</name>
</gene>
<reference evidence="1 2" key="1">
    <citation type="journal article" date="2019" name="ACS Chem. Biol.">
        <title>Identification and Mobilization of a Cryptic Antibiotic Biosynthesis Gene Locus from a Human-Pathogenic Nocardia Isolate.</title>
        <authorList>
            <person name="Herisse M."/>
            <person name="Ishida K."/>
            <person name="Porter J.L."/>
            <person name="Howden B."/>
            <person name="Hertweck C."/>
            <person name="Stinear T.P."/>
            <person name="Pidot S.J."/>
        </authorList>
    </citation>
    <scope>NUCLEOTIDE SEQUENCE [LARGE SCALE GENOMIC DNA]</scope>
    <source>
        <strain evidence="1 2">AUSMDU00012715</strain>
    </source>
</reference>
<dbReference type="Proteomes" id="UP000500953">
    <property type="component" value="Chromosome"/>
</dbReference>
<evidence type="ECO:0000313" key="1">
    <source>
        <dbReference type="EMBL" id="QIS18459.1"/>
    </source>
</evidence>
<dbReference type="SUPFAM" id="SSF53335">
    <property type="entry name" value="S-adenosyl-L-methionine-dependent methyltransferases"/>
    <property type="match status" value="1"/>
</dbReference>
<organism evidence="1 2">
    <name type="scientific">Nocardia terpenica</name>
    <dbReference type="NCBI Taxonomy" id="455432"/>
    <lineage>
        <taxon>Bacteria</taxon>
        <taxon>Bacillati</taxon>
        <taxon>Actinomycetota</taxon>
        <taxon>Actinomycetes</taxon>
        <taxon>Mycobacteriales</taxon>
        <taxon>Nocardiaceae</taxon>
        <taxon>Nocardia</taxon>
    </lineage>
</organism>